<protein>
    <submittedName>
        <fullName evidence="3">DNA repair exonuclease</fullName>
    </submittedName>
</protein>
<dbReference type="InterPro" id="IPR004843">
    <property type="entry name" value="Calcineurin-like_PHP"/>
</dbReference>
<dbReference type="InterPro" id="IPR029052">
    <property type="entry name" value="Metallo-depent_PP-like"/>
</dbReference>
<reference evidence="3" key="1">
    <citation type="submission" date="2022-05" db="EMBL/GenBank/DDBJ databases">
        <authorList>
            <person name="Oliphant S.A."/>
            <person name="Watson-Haigh N.S."/>
            <person name="Sumby K.M."/>
            <person name="Gardner J.M."/>
            <person name="Jiranek V."/>
        </authorList>
    </citation>
    <scope>NUCLEOTIDE SEQUENCE</scope>
    <source>
        <strain evidence="3">KI4_B1</strain>
    </source>
</reference>
<dbReference type="Gene3D" id="3.60.21.10">
    <property type="match status" value="1"/>
</dbReference>
<evidence type="ECO:0000256" key="1">
    <source>
        <dbReference type="ARBA" id="ARBA00022801"/>
    </source>
</evidence>
<dbReference type="Proteomes" id="UP001055911">
    <property type="component" value="Chromosome"/>
</dbReference>
<dbReference type="InterPro" id="IPR050535">
    <property type="entry name" value="DNA_Repair-Maintenance_Comp"/>
</dbReference>
<dbReference type="SUPFAM" id="SSF56300">
    <property type="entry name" value="Metallo-dependent phosphatases"/>
    <property type="match status" value="1"/>
</dbReference>
<accession>A0A9Q8ZYA5</accession>
<dbReference type="Pfam" id="PF00149">
    <property type="entry name" value="Metallophos"/>
    <property type="match status" value="1"/>
</dbReference>
<dbReference type="AlphaFoldDB" id="A0A9Q8ZYA5"/>
<dbReference type="PIRSF" id="PIRSF033091">
    <property type="entry name" value="Pesterase_YhaO"/>
    <property type="match status" value="1"/>
</dbReference>
<dbReference type="CDD" id="cd00840">
    <property type="entry name" value="MPP_Mre11_N"/>
    <property type="match status" value="1"/>
</dbReference>
<dbReference type="PANTHER" id="PTHR30337:SF7">
    <property type="entry name" value="PHOSPHOESTERASE"/>
    <property type="match status" value="1"/>
</dbReference>
<dbReference type="PANTHER" id="PTHR30337">
    <property type="entry name" value="COMPONENT OF ATP-DEPENDENT DSDNA EXONUCLEASE"/>
    <property type="match status" value="1"/>
</dbReference>
<sequence>MKFIHTADLHLDTPFTGIRDDEAAPTALWKTLHDAPYVSFERIVTDAIQASVDFVLIVGDVFDSKNPSAAAHSFLLEQLQRLNEQQIPVFLSFGNHDFQPNGKAQLHFPKNVQVFGPQVETKHLTLKDGTTVAINGFSYDQQAIAADMVRDYPTGSQADFTIGMLHGAVKSGTDSRYAPFTVPELEEKGYDYWALGHIHKRQQLDANPPINYPGDIQGRHKNEPGEKGYLLVTTNADEHALTTEFIATAPVVYAPLEITVTQAMSVTEVVEQLVSTIQQSDFSKLHLLNVILNATTAGVNAAVAVNAQNGILLGQLQQVLRSQYDQLNAWVYELTVNETESLQFADLDEAFWQHTQAEVFNESHVNELAKKLFQHDFIYQALGNPSELTELRRHSETFLQGKTNQEDFTDED</sequence>
<keyword evidence="1" id="KW-0378">Hydrolase</keyword>
<proteinExistence type="predicted"/>
<name>A0A9Q8ZYA5_9LACO</name>
<dbReference type="RefSeq" id="WP_252767308.1">
    <property type="nucleotide sequence ID" value="NZ_CP097119.1"/>
</dbReference>
<keyword evidence="3" id="KW-0540">Nuclease</keyword>
<gene>
    <name evidence="3" type="ORF">M3M40_02950</name>
</gene>
<organism evidence="3 4">
    <name type="scientific">Fructilactobacillus cliffordii</name>
    <dbReference type="NCBI Taxonomy" id="2940299"/>
    <lineage>
        <taxon>Bacteria</taxon>
        <taxon>Bacillati</taxon>
        <taxon>Bacillota</taxon>
        <taxon>Bacilli</taxon>
        <taxon>Lactobacillales</taxon>
        <taxon>Lactobacillaceae</taxon>
        <taxon>Fructilactobacillus</taxon>
    </lineage>
</organism>
<feature type="domain" description="Calcineurin-like phosphoesterase" evidence="2">
    <location>
        <begin position="1"/>
        <end position="200"/>
    </location>
</feature>
<dbReference type="InterPro" id="IPR041796">
    <property type="entry name" value="Mre11_N"/>
</dbReference>
<keyword evidence="3" id="KW-0269">Exonuclease</keyword>
<dbReference type="EMBL" id="CP097119">
    <property type="protein sequence ID" value="USS89761.1"/>
    <property type="molecule type" value="Genomic_DNA"/>
</dbReference>
<evidence type="ECO:0000313" key="3">
    <source>
        <dbReference type="EMBL" id="USS89761.1"/>
    </source>
</evidence>
<dbReference type="GO" id="GO:0004527">
    <property type="term" value="F:exonuclease activity"/>
    <property type="evidence" value="ECO:0007669"/>
    <property type="project" value="UniProtKB-KW"/>
</dbReference>
<keyword evidence="4" id="KW-1185">Reference proteome</keyword>
<evidence type="ECO:0000313" key="4">
    <source>
        <dbReference type="Proteomes" id="UP001055911"/>
    </source>
</evidence>
<dbReference type="InterPro" id="IPR014576">
    <property type="entry name" value="Pesterase_YhaO"/>
</dbReference>
<evidence type="ECO:0000259" key="2">
    <source>
        <dbReference type="Pfam" id="PF00149"/>
    </source>
</evidence>